<accession>A0A2K2BMD8</accession>
<gene>
    <name evidence="1" type="ORF">POPTR_002G215500</name>
</gene>
<organism evidence="1 2">
    <name type="scientific">Populus trichocarpa</name>
    <name type="common">Western balsam poplar</name>
    <name type="synonym">Populus balsamifera subsp. trichocarpa</name>
    <dbReference type="NCBI Taxonomy" id="3694"/>
    <lineage>
        <taxon>Eukaryota</taxon>
        <taxon>Viridiplantae</taxon>
        <taxon>Streptophyta</taxon>
        <taxon>Embryophyta</taxon>
        <taxon>Tracheophyta</taxon>
        <taxon>Spermatophyta</taxon>
        <taxon>Magnoliopsida</taxon>
        <taxon>eudicotyledons</taxon>
        <taxon>Gunneridae</taxon>
        <taxon>Pentapetalae</taxon>
        <taxon>rosids</taxon>
        <taxon>fabids</taxon>
        <taxon>Malpighiales</taxon>
        <taxon>Salicaceae</taxon>
        <taxon>Saliceae</taxon>
        <taxon>Populus</taxon>
    </lineage>
</organism>
<evidence type="ECO:0000313" key="1">
    <source>
        <dbReference type="EMBL" id="PNT50942.1"/>
    </source>
</evidence>
<dbReference type="InParanoid" id="A0A2K2BMD8"/>
<dbReference type="AlphaFoldDB" id="A0A2K2BMD8"/>
<name>A0A2K2BMD8_POPTR</name>
<sequence length="101" mass="12109">MKYTFSSLLTVTPAVRLLDDRLNMDDGFNDYEWMKACRKHMIDTFCLSPKLQRQHENMDAHTMIMHVKDLFEQTSRSERHETFKKLFHYKMTEGSSVNIIF</sequence>
<reference evidence="1 2" key="1">
    <citation type="journal article" date="2006" name="Science">
        <title>The genome of black cottonwood, Populus trichocarpa (Torr. &amp; Gray).</title>
        <authorList>
            <person name="Tuskan G.A."/>
            <person name="Difazio S."/>
            <person name="Jansson S."/>
            <person name="Bohlmann J."/>
            <person name="Grigoriev I."/>
            <person name="Hellsten U."/>
            <person name="Putnam N."/>
            <person name="Ralph S."/>
            <person name="Rombauts S."/>
            <person name="Salamov A."/>
            <person name="Schein J."/>
            <person name="Sterck L."/>
            <person name="Aerts A."/>
            <person name="Bhalerao R.R."/>
            <person name="Bhalerao R.P."/>
            <person name="Blaudez D."/>
            <person name="Boerjan W."/>
            <person name="Brun A."/>
            <person name="Brunner A."/>
            <person name="Busov V."/>
            <person name="Campbell M."/>
            <person name="Carlson J."/>
            <person name="Chalot M."/>
            <person name="Chapman J."/>
            <person name="Chen G.L."/>
            <person name="Cooper D."/>
            <person name="Coutinho P.M."/>
            <person name="Couturier J."/>
            <person name="Covert S."/>
            <person name="Cronk Q."/>
            <person name="Cunningham R."/>
            <person name="Davis J."/>
            <person name="Degroeve S."/>
            <person name="Dejardin A."/>
            <person name="Depamphilis C."/>
            <person name="Detter J."/>
            <person name="Dirks B."/>
            <person name="Dubchak I."/>
            <person name="Duplessis S."/>
            <person name="Ehlting J."/>
            <person name="Ellis B."/>
            <person name="Gendler K."/>
            <person name="Goodstein D."/>
            <person name="Gribskov M."/>
            <person name="Grimwood J."/>
            <person name="Groover A."/>
            <person name="Gunter L."/>
            <person name="Hamberger B."/>
            <person name="Heinze B."/>
            <person name="Helariutta Y."/>
            <person name="Henrissat B."/>
            <person name="Holligan D."/>
            <person name="Holt R."/>
            <person name="Huang W."/>
            <person name="Islam-Faridi N."/>
            <person name="Jones S."/>
            <person name="Jones-Rhoades M."/>
            <person name="Jorgensen R."/>
            <person name="Joshi C."/>
            <person name="Kangasjarvi J."/>
            <person name="Karlsson J."/>
            <person name="Kelleher C."/>
            <person name="Kirkpatrick R."/>
            <person name="Kirst M."/>
            <person name="Kohler A."/>
            <person name="Kalluri U."/>
            <person name="Larimer F."/>
            <person name="Leebens-Mack J."/>
            <person name="Leple J.C."/>
            <person name="Locascio P."/>
            <person name="Lou Y."/>
            <person name="Lucas S."/>
            <person name="Martin F."/>
            <person name="Montanini B."/>
            <person name="Napoli C."/>
            <person name="Nelson D.R."/>
            <person name="Nelson C."/>
            <person name="Nieminen K."/>
            <person name="Nilsson O."/>
            <person name="Pereda V."/>
            <person name="Peter G."/>
            <person name="Philippe R."/>
            <person name="Pilate G."/>
            <person name="Poliakov A."/>
            <person name="Razumovskaya J."/>
            <person name="Richardson P."/>
            <person name="Rinaldi C."/>
            <person name="Ritland K."/>
            <person name="Rouze P."/>
            <person name="Ryaboy D."/>
            <person name="Schmutz J."/>
            <person name="Schrader J."/>
            <person name="Segerman B."/>
            <person name="Shin H."/>
            <person name="Siddiqui A."/>
            <person name="Sterky F."/>
            <person name="Terry A."/>
            <person name="Tsai C.J."/>
            <person name="Uberbacher E."/>
            <person name="Unneberg P."/>
            <person name="Vahala J."/>
            <person name="Wall K."/>
            <person name="Wessler S."/>
            <person name="Yang G."/>
            <person name="Yin T."/>
            <person name="Douglas C."/>
            <person name="Marra M."/>
            <person name="Sandberg G."/>
            <person name="Van de Peer Y."/>
            <person name="Rokhsar D."/>
        </authorList>
    </citation>
    <scope>NUCLEOTIDE SEQUENCE [LARGE SCALE GENOMIC DNA]</scope>
    <source>
        <strain evidence="2">cv. Nisqually</strain>
    </source>
</reference>
<evidence type="ECO:0000313" key="2">
    <source>
        <dbReference type="Proteomes" id="UP000006729"/>
    </source>
</evidence>
<protein>
    <submittedName>
        <fullName evidence="1">Uncharacterized protein</fullName>
    </submittedName>
</protein>
<dbReference type="EMBL" id="CM009291">
    <property type="protein sequence ID" value="PNT50942.1"/>
    <property type="molecule type" value="Genomic_DNA"/>
</dbReference>
<proteinExistence type="predicted"/>
<keyword evidence="2" id="KW-1185">Reference proteome</keyword>
<dbReference type="Proteomes" id="UP000006729">
    <property type="component" value="Chromosome 2"/>
</dbReference>